<proteinExistence type="predicted"/>
<dbReference type="Proteomes" id="UP000193642">
    <property type="component" value="Unassembled WGS sequence"/>
</dbReference>
<dbReference type="AlphaFoldDB" id="A0A1Y2CSU0"/>
<dbReference type="EMBL" id="MCGO01000008">
    <property type="protein sequence ID" value="ORY49934.1"/>
    <property type="molecule type" value="Genomic_DNA"/>
</dbReference>
<name>A0A1Y2CSU0_9FUNG</name>
<organism evidence="1 2">
    <name type="scientific">Rhizoclosmatium globosum</name>
    <dbReference type="NCBI Taxonomy" id="329046"/>
    <lineage>
        <taxon>Eukaryota</taxon>
        <taxon>Fungi</taxon>
        <taxon>Fungi incertae sedis</taxon>
        <taxon>Chytridiomycota</taxon>
        <taxon>Chytridiomycota incertae sedis</taxon>
        <taxon>Chytridiomycetes</taxon>
        <taxon>Chytridiales</taxon>
        <taxon>Chytriomycetaceae</taxon>
        <taxon>Rhizoclosmatium</taxon>
    </lineage>
</organism>
<dbReference type="OrthoDB" id="2108990at2759"/>
<evidence type="ECO:0000313" key="2">
    <source>
        <dbReference type="Proteomes" id="UP000193642"/>
    </source>
</evidence>
<keyword evidence="2" id="KW-1185">Reference proteome</keyword>
<comment type="caution">
    <text evidence="1">The sequence shown here is derived from an EMBL/GenBank/DDBJ whole genome shotgun (WGS) entry which is preliminary data.</text>
</comment>
<reference evidence="1 2" key="1">
    <citation type="submission" date="2016-07" db="EMBL/GenBank/DDBJ databases">
        <title>Pervasive Adenine N6-methylation of Active Genes in Fungi.</title>
        <authorList>
            <consortium name="DOE Joint Genome Institute"/>
            <person name="Mondo S.J."/>
            <person name="Dannebaum R.O."/>
            <person name="Kuo R.C."/>
            <person name="Labutti K."/>
            <person name="Haridas S."/>
            <person name="Kuo A."/>
            <person name="Salamov A."/>
            <person name="Ahrendt S.R."/>
            <person name="Lipzen A."/>
            <person name="Sullivan W."/>
            <person name="Andreopoulos W.B."/>
            <person name="Clum A."/>
            <person name="Lindquist E."/>
            <person name="Daum C."/>
            <person name="Ramamoorthy G.K."/>
            <person name="Gryganskyi A."/>
            <person name="Culley D."/>
            <person name="Magnuson J.K."/>
            <person name="James T.Y."/>
            <person name="O'Malley M.A."/>
            <person name="Stajich J.E."/>
            <person name="Spatafora J.W."/>
            <person name="Visel A."/>
            <person name="Grigoriev I.V."/>
        </authorList>
    </citation>
    <scope>NUCLEOTIDE SEQUENCE [LARGE SCALE GENOMIC DNA]</scope>
    <source>
        <strain evidence="1 2">JEL800</strain>
    </source>
</reference>
<sequence length="190" mass="20904">MDRHKAAEGELKTAKKLFTAAVTLLRLLEEKDSEIPDWFRAKFIFDAKLLTTQADLFIQNAFSIDTTLPAHEAIPPPPASQNQDPTITQTLVKTLLHRSSCKLDRIAATNAYIAAAKNTTTETITRAKAGQSEVEAGWKRADGSVVVAGWMLPVEGVSDIELRSRPTPGPVRIVMSHGDQMSHRDSRNTN</sequence>
<protein>
    <submittedName>
        <fullName evidence="1">Uncharacterized protein</fullName>
    </submittedName>
</protein>
<evidence type="ECO:0000313" key="1">
    <source>
        <dbReference type="EMBL" id="ORY49934.1"/>
    </source>
</evidence>
<accession>A0A1Y2CSU0</accession>
<gene>
    <name evidence="1" type="ORF">BCR33DRAFT_713532</name>
</gene>